<dbReference type="SUPFAM" id="SSF55785">
    <property type="entry name" value="PYP-like sensor domain (PAS domain)"/>
    <property type="match status" value="1"/>
</dbReference>
<feature type="compositionally biased region" description="Basic and acidic residues" evidence="1">
    <location>
        <begin position="259"/>
        <end position="268"/>
    </location>
</feature>
<gene>
    <name evidence="3" type="ORF">EV356DRAFT_523143</name>
</gene>
<organism evidence="3 4">
    <name type="scientific">Viridothelium virens</name>
    <name type="common">Speckled blister lichen</name>
    <name type="synonym">Trypethelium virens</name>
    <dbReference type="NCBI Taxonomy" id="1048519"/>
    <lineage>
        <taxon>Eukaryota</taxon>
        <taxon>Fungi</taxon>
        <taxon>Dikarya</taxon>
        <taxon>Ascomycota</taxon>
        <taxon>Pezizomycotina</taxon>
        <taxon>Dothideomycetes</taxon>
        <taxon>Dothideomycetes incertae sedis</taxon>
        <taxon>Trypetheliales</taxon>
        <taxon>Trypetheliaceae</taxon>
        <taxon>Viridothelium</taxon>
    </lineage>
</organism>
<dbReference type="PROSITE" id="PS50112">
    <property type="entry name" value="PAS"/>
    <property type="match status" value="1"/>
</dbReference>
<feature type="region of interest" description="Disordered" evidence="1">
    <location>
        <begin position="330"/>
        <end position="349"/>
    </location>
</feature>
<dbReference type="CDD" id="cd00130">
    <property type="entry name" value="PAS"/>
    <property type="match status" value="1"/>
</dbReference>
<evidence type="ECO:0000313" key="4">
    <source>
        <dbReference type="Proteomes" id="UP000800092"/>
    </source>
</evidence>
<dbReference type="InterPro" id="IPR013655">
    <property type="entry name" value="PAS_fold_3"/>
</dbReference>
<feature type="region of interest" description="Disordered" evidence="1">
    <location>
        <begin position="225"/>
        <end position="324"/>
    </location>
</feature>
<dbReference type="OrthoDB" id="411251at2759"/>
<dbReference type="InterPro" id="IPR035965">
    <property type="entry name" value="PAS-like_dom_sf"/>
</dbReference>
<dbReference type="InterPro" id="IPR000014">
    <property type="entry name" value="PAS"/>
</dbReference>
<feature type="compositionally biased region" description="Basic and acidic residues" evidence="1">
    <location>
        <begin position="500"/>
        <end position="512"/>
    </location>
</feature>
<name>A0A6A6HC70_VIRVR</name>
<evidence type="ECO:0000259" key="2">
    <source>
        <dbReference type="PROSITE" id="PS50112"/>
    </source>
</evidence>
<feature type="domain" description="PAS" evidence="2">
    <location>
        <begin position="1"/>
        <end position="63"/>
    </location>
</feature>
<proteinExistence type="predicted"/>
<keyword evidence="4" id="KW-1185">Reference proteome</keyword>
<dbReference type="Gene3D" id="3.30.450.20">
    <property type="entry name" value="PAS domain"/>
    <property type="match status" value="1"/>
</dbReference>
<feature type="compositionally biased region" description="Low complexity" evidence="1">
    <location>
        <begin position="269"/>
        <end position="281"/>
    </location>
</feature>
<feature type="compositionally biased region" description="Polar residues" evidence="1">
    <location>
        <begin position="520"/>
        <end position="530"/>
    </location>
</feature>
<reference evidence="3" key="1">
    <citation type="journal article" date="2020" name="Stud. Mycol.">
        <title>101 Dothideomycetes genomes: a test case for predicting lifestyles and emergence of pathogens.</title>
        <authorList>
            <person name="Haridas S."/>
            <person name="Albert R."/>
            <person name="Binder M."/>
            <person name="Bloem J."/>
            <person name="Labutti K."/>
            <person name="Salamov A."/>
            <person name="Andreopoulos B."/>
            <person name="Baker S."/>
            <person name="Barry K."/>
            <person name="Bills G."/>
            <person name="Bluhm B."/>
            <person name="Cannon C."/>
            <person name="Castanera R."/>
            <person name="Culley D."/>
            <person name="Daum C."/>
            <person name="Ezra D."/>
            <person name="Gonzalez J."/>
            <person name="Henrissat B."/>
            <person name="Kuo A."/>
            <person name="Liang C."/>
            <person name="Lipzen A."/>
            <person name="Lutzoni F."/>
            <person name="Magnuson J."/>
            <person name="Mondo S."/>
            <person name="Nolan M."/>
            <person name="Ohm R."/>
            <person name="Pangilinan J."/>
            <person name="Park H.-J."/>
            <person name="Ramirez L."/>
            <person name="Alfaro M."/>
            <person name="Sun H."/>
            <person name="Tritt A."/>
            <person name="Yoshinaga Y."/>
            <person name="Zwiers L.-H."/>
            <person name="Turgeon B."/>
            <person name="Goodwin S."/>
            <person name="Spatafora J."/>
            <person name="Crous P."/>
            <person name="Grigoriev I."/>
        </authorList>
    </citation>
    <scope>NUCLEOTIDE SEQUENCE</scope>
    <source>
        <strain evidence="3">Tuck. ex Michener</strain>
    </source>
</reference>
<sequence>MDTTFITIHDLTPDARILYSSDSVVDILGHTPDEVVNRSAWQFFHPEEVPIAKEVHGRGLKLDKAAALAYCHIKNRNGQWVCCECCFTVVYDVMVCCTSVYRKGMKSQKRAQEAPVIRRLFSSSPNDPRYHMLAHLSAKFSQGPQAQSHEPRAALFLNRFTRTLTIMYATSGLSEIIGISGDDMKGRSFYYCIAENCLQDAVHCLENAKGNDSIAYMRFWFRDPRQDDQPDSSTDVDSDEEMTNVSSTDEETDIGANVYEDRYSRPEHSISSARTQPSSSSTDMEVDGGGRRNGNLHSSNAVPALAQNGSRSSSDNSTNPADTHEAIFGEPVTAQSSASSQNGSPERREPIELEAVVSCTSDGLVVCLRRARPVIPHPLHRPGQPTYTNGLFAAPWAADPIIPGLQTQQPFNNPFAQQNAPDVPPQQISLQQQGQYQSAHANAPATLKVGGPSPQDFMASIRDTAIFAWALTGINGSLAEYGRGKPQGEAQPPDGFPIWHPDRSGHGDERRNGAAPNGYTFENTYGNAYR</sequence>
<feature type="compositionally biased region" description="Acidic residues" evidence="1">
    <location>
        <begin position="234"/>
        <end position="253"/>
    </location>
</feature>
<protein>
    <recommendedName>
        <fullName evidence="2">PAS domain-containing protein</fullName>
    </recommendedName>
</protein>
<evidence type="ECO:0000313" key="3">
    <source>
        <dbReference type="EMBL" id="KAF2235647.1"/>
    </source>
</evidence>
<dbReference type="AlphaFoldDB" id="A0A6A6HC70"/>
<evidence type="ECO:0000256" key="1">
    <source>
        <dbReference type="SAM" id="MobiDB-lite"/>
    </source>
</evidence>
<dbReference type="Pfam" id="PF08447">
    <property type="entry name" value="PAS_3"/>
    <property type="match status" value="1"/>
</dbReference>
<dbReference type="EMBL" id="ML991790">
    <property type="protein sequence ID" value="KAF2235647.1"/>
    <property type="molecule type" value="Genomic_DNA"/>
</dbReference>
<dbReference type="SMART" id="SM00091">
    <property type="entry name" value="PAS"/>
    <property type="match status" value="2"/>
</dbReference>
<feature type="compositionally biased region" description="Polar residues" evidence="1">
    <location>
        <begin position="295"/>
        <end position="321"/>
    </location>
</feature>
<feature type="region of interest" description="Disordered" evidence="1">
    <location>
        <begin position="482"/>
        <end position="530"/>
    </location>
</feature>
<dbReference type="Proteomes" id="UP000800092">
    <property type="component" value="Unassembled WGS sequence"/>
</dbReference>
<feature type="compositionally biased region" description="Polar residues" evidence="1">
    <location>
        <begin position="333"/>
        <end position="344"/>
    </location>
</feature>
<accession>A0A6A6HC70</accession>